<evidence type="ECO:0000256" key="2">
    <source>
        <dbReference type="ARBA" id="ARBA00022833"/>
    </source>
</evidence>
<accession>A0A7G9B2M9</accession>
<keyword evidence="4" id="KW-1185">Reference proteome</keyword>
<reference evidence="3 4" key="1">
    <citation type="submission" date="2020-08" db="EMBL/GenBank/DDBJ databases">
        <authorList>
            <person name="Liu C."/>
            <person name="Sun Q."/>
        </authorList>
    </citation>
    <scope>NUCLEOTIDE SEQUENCE [LARGE SCALE GENOMIC DNA]</scope>
    <source>
        <strain evidence="3 4">NSJ-62</strain>
    </source>
</reference>
<dbReference type="Pfam" id="PF01546">
    <property type="entry name" value="Peptidase_M20"/>
    <property type="match status" value="1"/>
</dbReference>
<protein>
    <submittedName>
        <fullName evidence="3">M20/M25/M40 family metallo-hydrolase</fullName>
    </submittedName>
</protein>
<keyword evidence="2" id="KW-0862">Zinc</keyword>
<proteinExistence type="predicted"/>
<dbReference type="KEGG" id="ohi:H8790_10080"/>
<dbReference type="PANTHER" id="PTHR43808:SF8">
    <property type="entry name" value="PEPTIDASE M20 DIMERISATION DOMAIN-CONTAINING PROTEIN"/>
    <property type="match status" value="1"/>
</dbReference>
<gene>
    <name evidence="3" type="ORF">H8790_10080</name>
</gene>
<dbReference type="PANTHER" id="PTHR43808">
    <property type="entry name" value="ACETYLORNITHINE DEACETYLASE"/>
    <property type="match status" value="1"/>
</dbReference>
<dbReference type="AlphaFoldDB" id="A0A7G9B2M9"/>
<dbReference type="SUPFAM" id="SSF53187">
    <property type="entry name" value="Zn-dependent exopeptidases"/>
    <property type="match status" value="1"/>
</dbReference>
<evidence type="ECO:0000256" key="1">
    <source>
        <dbReference type="ARBA" id="ARBA00022801"/>
    </source>
</evidence>
<name>A0A7G9B2M9_9FIRM</name>
<dbReference type="RefSeq" id="WP_187332401.1">
    <property type="nucleotide sequence ID" value="NZ_CP060490.1"/>
</dbReference>
<evidence type="ECO:0000313" key="3">
    <source>
        <dbReference type="EMBL" id="QNL43810.1"/>
    </source>
</evidence>
<dbReference type="InterPro" id="IPR002933">
    <property type="entry name" value="Peptidase_M20"/>
</dbReference>
<organism evidence="3 4">
    <name type="scientific">Oscillibacter hominis</name>
    <dbReference type="NCBI Taxonomy" id="2763056"/>
    <lineage>
        <taxon>Bacteria</taxon>
        <taxon>Bacillati</taxon>
        <taxon>Bacillota</taxon>
        <taxon>Clostridia</taxon>
        <taxon>Eubacteriales</taxon>
        <taxon>Oscillospiraceae</taxon>
        <taxon>Oscillibacter</taxon>
    </lineage>
</organism>
<keyword evidence="1 3" id="KW-0378">Hydrolase</keyword>
<dbReference type="PROSITE" id="PS00758">
    <property type="entry name" value="ARGE_DAPE_CPG2_1"/>
    <property type="match status" value="1"/>
</dbReference>
<dbReference type="Gene3D" id="3.40.630.10">
    <property type="entry name" value="Zn peptidases"/>
    <property type="match status" value="2"/>
</dbReference>
<dbReference type="InterPro" id="IPR050072">
    <property type="entry name" value="Peptidase_M20A"/>
</dbReference>
<sequence>MDVLIDRYLESYRHEIVDAVCRLIQVPSVCAQSTLDYPYGMDCARALDFCMDLADRKGLLVYNYDYHCARADLPTERAGRQILFAAHADVVPPDIRGRFPPFSGTVQGDYIIGRGAVDNKAPLIAALYALAFFRQYNISLKNRFSLLIGSDGESGMRDMDYYLTRAGQPNLAIIPLSGFPVVKGEPGLLRFSVSGPLSPDITALRCQKQPQCLYPESCSIVFHPKGEAPQELRFERAERNPIACALRACYQRRIPLFGPEQDMELLVLVNNACPFRMMEEFQEEVDIIPTQLQMEEGRRGKMSFQLYFSKDLERVRKQIQKIFQRSNLHLEIEHASPPCLLRDSDPVIRTLTDLCSRESGIRYSPCVMRRGTTYARKFSYACGFGAGCPAEKKPFPPGYGGSHGPDEAHSIRTLLHAVRLYIKAVWELDTCDWDGMRGV</sequence>
<dbReference type="Proteomes" id="UP000515960">
    <property type="component" value="Chromosome"/>
</dbReference>
<dbReference type="InterPro" id="IPR001261">
    <property type="entry name" value="ArgE/DapE_CS"/>
</dbReference>
<evidence type="ECO:0000313" key="4">
    <source>
        <dbReference type="Proteomes" id="UP000515960"/>
    </source>
</evidence>
<dbReference type="GO" id="GO:0016787">
    <property type="term" value="F:hydrolase activity"/>
    <property type="evidence" value="ECO:0007669"/>
    <property type="project" value="UniProtKB-KW"/>
</dbReference>
<dbReference type="EMBL" id="CP060490">
    <property type="protein sequence ID" value="QNL43810.1"/>
    <property type="molecule type" value="Genomic_DNA"/>
</dbReference>